<proteinExistence type="predicted"/>
<evidence type="ECO:0000313" key="4">
    <source>
        <dbReference type="Proteomes" id="UP000184330"/>
    </source>
</evidence>
<dbReference type="Proteomes" id="UP000184330">
    <property type="component" value="Unassembled WGS sequence"/>
</dbReference>
<dbReference type="AlphaFoldDB" id="A0A1L7X384"/>
<feature type="signal peptide" evidence="2">
    <location>
        <begin position="1"/>
        <end position="21"/>
    </location>
</feature>
<gene>
    <name evidence="3" type="ORF">PAC_09360</name>
</gene>
<keyword evidence="2" id="KW-0732">Signal</keyword>
<feature type="chain" id="PRO_5012024358" evidence="2">
    <location>
        <begin position="22"/>
        <end position="243"/>
    </location>
</feature>
<name>A0A1L7X384_9HELO</name>
<accession>A0A1L7X384</accession>
<evidence type="ECO:0000256" key="2">
    <source>
        <dbReference type="SAM" id="SignalP"/>
    </source>
</evidence>
<reference evidence="3 4" key="1">
    <citation type="submission" date="2016-03" db="EMBL/GenBank/DDBJ databases">
        <authorList>
            <person name="Ploux O."/>
        </authorList>
    </citation>
    <scope>NUCLEOTIDE SEQUENCE [LARGE SCALE GENOMIC DNA]</scope>
    <source>
        <strain evidence="3 4">UAMH 11012</strain>
    </source>
</reference>
<sequence length="243" mass="24574">MISSLILLLPALGIFASYVSASAQATTSALVQSPSTITLLVTLSPSVPGGPTSEQTLTLTENPTFNGASPAFTTTPGGGYPDIGVVPADNPPCSSVNAIVSSCDTLASWYVLPLTVQAQCLCNIGPWDSVVSVCYETLMVAGQYYASSLSSHGLLGVCSTYGLGPTWSGSAIASISATTTPVTVTDTSIGTVKSSTGSATTNVTRSTTQNPIQSPTQIATGSGSSSLARPSLLMSLLAWLLAL</sequence>
<protein>
    <submittedName>
        <fullName evidence="3">Uncharacterized protein</fullName>
    </submittedName>
</protein>
<evidence type="ECO:0000256" key="1">
    <source>
        <dbReference type="SAM" id="MobiDB-lite"/>
    </source>
</evidence>
<organism evidence="3 4">
    <name type="scientific">Phialocephala subalpina</name>
    <dbReference type="NCBI Taxonomy" id="576137"/>
    <lineage>
        <taxon>Eukaryota</taxon>
        <taxon>Fungi</taxon>
        <taxon>Dikarya</taxon>
        <taxon>Ascomycota</taxon>
        <taxon>Pezizomycotina</taxon>
        <taxon>Leotiomycetes</taxon>
        <taxon>Helotiales</taxon>
        <taxon>Mollisiaceae</taxon>
        <taxon>Phialocephala</taxon>
        <taxon>Phialocephala fortinii species complex</taxon>
    </lineage>
</organism>
<evidence type="ECO:0000313" key="3">
    <source>
        <dbReference type="EMBL" id="CZR59468.1"/>
    </source>
</evidence>
<feature type="region of interest" description="Disordered" evidence="1">
    <location>
        <begin position="194"/>
        <end position="227"/>
    </location>
</feature>
<dbReference type="EMBL" id="FJOG01000014">
    <property type="protein sequence ID" value="CZR59468.1"/>
    <property type="molecule type" value="Genomic_DNA"/>
</dbReference>
<keyword evidence="4" id="KW-1185">Reference proteome</keyword>